<gene>
    <name evidence="3" type="ORF">BTO13_08410</name>
</gene>
<feature type="active site" description="Proton acceptor" evidence="1">
    <location>
        <position position="30"/>
    </location>
</feature>
<dbReference type="PROSITE" id="PS51707">
    <property type="entry name" value="CYTH"/>
    <property type="match status" value="1"/>
</dbReference>
<dbReference type="InterPro" id="IPR023577">
    <property type="entry name" value="CYTH_domain"/>
</dbReference>
<dbReference type="PIRSF" id="PIRSF016487">
    <property type="entry name" value="CYTH_UCP016487"/>
    <property type="match status" value="1"/>
</dbReference>
<dbReference type="InterPro" id="IPR033469">
    <property type="entry name" value="CYTH-like_dom_sf"/>
</dbReference>
<dbReference type="SUPFAM" id="SSF55154">
    <property type="entry name" value="CYTH-like phosphatases"/>
    <property type="match status" value="1"/>
</dbReference>
<feature type="domain" description="CYTH" evidence="2">
    <location>
        <begin position="2"/>
        <end position="150"/>
    </location>
</feature>
<dbReference type="Proteomes" id="UP000237608">
    <property type="component" value="Unassembled WGS sequence"/>
</dbReference>
<dbReference type="Gene3D" id="2.40.320.10">
    <property type="entry name" value="Hypothetical Protein Pfu-838710-001"/>
    <property type="match status" value="1"/>
</dbReference>
<evidence type="ECO:0000259" key="2">
    <source>
        <dbReference type="PROSITE" id="PS51707"/>
    </source>
</evidence>
<dbReference type="OrthoDB" id="9805588at2"/>
<dbReference type="EMBL" id="MSCL01000001">
    <property type="protein sequence ID" value="PQJ75267.1"/>
    <property type="molecule type" value="Genomic_DNA"/>
</dbReference>
<dbReference type="InterPro" id="IPR012042">
    <property type="entry name" value="NeuTTM/CthTTM-like"/>
</dbReference>
<organism evidence="3 4">
    <name type="scientific">Polaribacter gangjinensis</name>
    <dbReference type="NCBI Taxonomy" id="574710"/>
    <lineage>
        <taxon>Bacteria</taxon>
        <taxon>Pseudomonadati</taxon>
        <taxon>Bacteroidota</taxon>
        <taxon>Flavobacteriia</taxon>
        <taxon>Flavobacteriales</taxon>
        <taxon>Flavobacteriaceae</taxon>
    </lineage>
</organism>
<dbReference type="RefSeq" id="WP_105046406.1">
    <property type="nucleotide sequence ID" value="NZ_CP150662.1"/>
</dbReference>
<proteinExistence type="predicted"/>
<name>A0A2S7WCF6_9FLAO</name>
<dbReference type="AlphaFoldDB" id="A0A2S7WCF6"/>
<sequence>MSLEIERKFLVKNDDFKKVAFQQKILQQGYLNSDKHRTVRIRIADNQGFITIKGVSNTSGTTRFEWEKEIDVQEAKQLLTLCEPNIIEKTRFLVKKGIHIFEIDEFFGANKGLLIAEIELNSENETFEKPSWLGEEVTGNSKYYNASLSKLPFSSWK</sequence>
<dbReference type="SMART" id="SM01118">
    <property type="entry name" value="CYTH"/>
    <property type="match status" value="1"/>
</dbReference>
<accession>A0A2S7WCF6</accession>
<dbReference type="PANTHER" id="PTHR40114">
    <property type="entry name" value="SLR0698 PROTEIN"/>
    <property type="match status" value="1"/>
</dbReference>
<dbReference type="PANTHER" id="PTHR40114:SF1">
    <property type="entry name" value="SLR0698 PROTEIN"/>
    <property type="match status" value="1"/>
</dbReference>
<evidence type="ECO:0000313" key="3">
    <source>
        <dbReference type="EMBL" id="PQJ75267.1"/>
    </source>
</evidence>
<keyword evidence="4" id="KW-1185">Reference proteome</keyword>
<reference evidence="3 4" key="1">
    <citation type="submission" date="2016-12" db="EMBL/GenBank/DDBJ databases">
        <title>Trade-off between light-utilization and light-protection in marine flavobacteria.</title>
        <authorList>
            <person name="Kumagai Y."/>
            <person name="Yoshizawa S."/>
            <person name="Kogure K."/>
            <person name="Iwasaki W."/>
        </authorList>
    </citation>
    <scope>NUCLEOTIDE SEQUENCE [LARGE SCALE GENOMIC DNA]</scope>
    <source>
        <strain evidence="3 4">KCTC 22729</strain>
    </source>
</reference>
<dbReference type="Pfam" id="PF01928">
    <property type="entry name" value="CYTH"/>
    <property type="match status" value="1"/>
</dbReference>
<dbReference type="CDD" id="cd07891">
    <property type="entry name" value="CYTH-like_CthTTM-like_1"/>
    <property type="match status" value="1"/>
</dbReference>
<evidence type="ECO:0000313" key="4">
    <source>
        <dbReference type="Proteomes" id="UP000237608"/>
    </source>
</evidence>
<comment type="caution">
    <text evidence="3">The sequence shown here is derived from an EMBL/GenBank/DDBJ whole genome shotgun (WGS) entry which is preliminary data.</text>
</comment>
<protein>
    <submittedName>
        <fullName evidence="3">Adenylate cyclase</fullName>
    </submittedName>
</protein>
<evidence type="ECO:0000256" key="1">
    <source>
        <dbReference type="PIRSR" id="PIRSR016487-1"/>
    </source>
</evidence>